<evidence type="ECO:0000313" key="10">
    <source>
        <dbReference type="EMBL" id="TNC29413.1"/>
    </source>
</evidence>
<dbReference type="GO" id="GO:0016746">
    <property type="term" value="F:acyltransferase activity"/>
    <property type="evidence" value="ECO:0007669"/>
    <property type="project" value="UniProtKB-KW"/>
</dbReference>
<dbReference type="OrthoDB" id="9805770at2"/>
<dbReference type="FunFam" id="3.30.559.10:FF:000007">
    <property type="entry name" value="Dihydrolipoamide acetyltransferase component of pyruvate dehydrogenase complex"/>
    <property type="match status" value="1"/>
</dbReference>
<accession>A0A5C4MD00</accession>
<dbReference type="InterPro" id="IPR045257">
    <property type="entry name" value="E2/Pdx1"/>
</dbReference>
<evidence type="ECO:0000256" key="5">
    <source>
        <dbReference type="ARBA" id="ARBA00023315"/>
    </source>
</evidence>
<evidence type="ECO:0000313" key="11">
    <source>
        <dbReference type="Proteomes" id="UP000305546"/>
    </source>
</evidence>
<dbReference type="EC" id="2.3.1.-" evidence="6"/>
<dbReference type="Gene3D" id="2.40.50.100">
    <property type="match status" value="1"/>
</dbReference>
<dbReference type="AlphaFoldDB" id="A0A5C4MD00"/>
<dbReference type="InterPro" id="IPR011053">
    <property type="entry name" value="Single_hybrid_motif"/>
</dbReference>
<dbReference type="SUPFAM" id="SSF52777">
    <property type="entry name" value="CoA-dependent acyltransferases"/>
    <property type="match status" value="1"/>
</dbReference>
<feature type="compositionally biased region" description="Low complexity" evidence="7">
    <location>
        <begin position="179"/>
        <end position="189"/>
    </location>
</feature>
<sequence>MTDVLMPRLSDTMEEGVLSTWHKHEGDPVHKGDILAEIDTDKATMELEAYDEGVLARLLVDEGATVPIGTPIAVIVPAGTAPAASLDVPATTSAEKRSSAPPPAPPTPPPPRPVPVPSSPSTVAFRASPLARRLAREHGLDLAAIPGSGPDGRIVRADIHAAIADQAAAPPAPTPVAPRPTTHRTPAADPDTEEIPLTRVRRLTAQRLAASAQQAPHFYLTRVVDADALVAFRAQVNTDLAETGVRVSVTDLLVKACAQALIAHPQVNSSWGETRLLRHHRVHIGIAVALDEGLIVPVVHDADRKTVSQIGREAHDLAERARAGRLSLDEITGGTFTISNLGMYGIDQFTAVINPPEAAILAVGAAAQEAIVRDGQLAVATTMTLTLSIDHRVLDGATGAQFLADLTALLEHPTRIVL</sequence>
<keyword evidence="3 6" id="KW-0808">Transferase</keyword>
<evidence type="ECO:0000256" key="1">
    <source>
        <dbReference type="ARBA" id="ARBA00001938"/>
    </source>
</evidence>
<evidence type="ECO:0000256" key="4">
    <source>
        <dbReference type="ARBA" id="ARBA00022823"/>
    </source>
</evidence>
<comment type="similarity">
    <text evidence="2 6">Belongs to the 2-oxoacid dehydrogenase family.</text>
</comment>
<dbReference type="EMBL" id="VDFW01000001">
    <property type="protein sequence ID" value="TNC29413.1"/>
    <property type="molecule type" value="Genomic_DNA"/>
</dbReference>
<evidence type="ECO:0000259" key="8">
    <source>
        <dbReference type="PROSITE" id="PS50968"/>
    </source>
</evidence>
<dbReference type="PROSITE" id="PS50968">
    <property type="entry name" value="BIOTINYL_LIPOYL"/>
    <property type="match status" value="1"/>
</dbReference>
<feature type="domain" description="Peripheral subunit-binding (PSBD)" evidence="9">
    <location>
        <begin position="126"/>
        <end position="163"/>
    </location>
</feature>
<name>A0A5C4MD00_9PSEU</name>
<dbReference type="InterPro" id="IPR036625">
    <property type="entry name" value="E3-bd_dom_sf"/>
</dbReference>
<dbReference type="Pfam" id="PF00364">
    <property type="entry name" value="Biotin_lipoyl"/>
    <property type="match status" value="1"/>
</dbReference>
<feature type="region of interest" description="Disordered" evidence="7">
    <location>
        <begin position="86"/>
        <end position="122"/>
    </location>
</feature>
<gene>
    <name evidence="10" type="ORF">FG385_00050</name>
</gene>
<evidence type="ECO:0000256" key="7">
    <source>
        <dbReference type="SAM" id="MobiDB-lite"/>
    </source>
</evidence>
<dbReference type="Gene3D" id="4.10.320.10">
    <property type="entry name" value="E3-binding domain"/>
    <property type="match status" value="1"/>
</dbReference>
<dbReference type="Gene3D" id="3.30.559.10">
    <property type="entry name" value="Chloramphenicol acetyltransferase-like domain"/>
    <property type="match status" value="1"/>
</dbReference>
<evidence type="ECO:0000256" key="6">
    <source>
        <dbReference type="RuleBase" id="RU003423"/>
    </source>
</evidence>
<dbReference type="FunFam" id="2.40.50.100:FF:000010">
    <property type="entry name" value="Acetyltransferase component of pyruvate dehydrogenase complex"/>
    <property type="match status" value="1"/>
</dbReference>
<keyword evidence="4 6" id="KW-0450">Lipoyl</keyword>
<dbReference type="CDD" id="cd06849">
    <property type="entry name" value="lipoyl_domain"/>
    <property type="match status" value="1"/>
</dbReference>
<dbReference type="SUPFAM" id="SSF47005">
    <property type="entry name" value="Peripheral subunit-binding domain of 2-oxo acid dehydrogenase complex"/>
    <property type="match status" value="1"/>
</dbReference>
<evidence type="ECO:0000259" key="9">
    <source>
        <dbReference type="PROSITE" id="PS51826"/>
    </source>
</evidence>
<keyword evidence="5 6" id="KW-0012">Acyltransferase</keyword>
<dbReference type="GO" id="GO:0006086">
    <property type="term" value="P:pyruvate decarboxylation to acetyl-CoA"/>
    <property type="evidence" value="ECO:0007669"/>
    <property type="project" value="InterPro"/>
</dbReference>
<dbReference type="PANTHER" id="PTHR23151:SF90">
    <property type="entry name" value="DIHYDROLIPOYLLYSINE-RESIDUE ACETYLTRANSFERASE COMPONENT OF PYRUVATE DEHYDROGENASE COMPLEX, MITOCHONDRIAL-RELATED"/>
    <property type="match status" value="1"/>
</dbReference>
<dbReference type="InterPro" id="IPR001078">
    <property type="entry name" value="2-oxoacid_DH_actylTfrase"/>
</dbReference>
<feature type="domain" description="Lipoyl-binding" evidence="8">
    <location>
        <begin position="1"/>
        <end position="76"/>
    </location>
</feature>
<feature type="compositionally biased region" description="Pro residues" evidence="7">
    <location>
        <begin position="100"/>
        <end position="118"/>
    </location>
</feature>
<dbReference type="GO" id="GO:0045254">
    <property type="term" value="C:pyruvate dehydrogenase complex"/>
    <property type="evidence" value="ECO:0007669"/>
    <property type="project" value="InterPro"/>
</dbReference>
<evidence type="ECO:0000256" key="2">
    <source>
        <dbReference type="ARBA" id="ARBA00007317"/>
    </source>
</evidence>
<dbReference type="Proteomes" id="UP000305546">
    <property type="component" value="Unassembled WGS sequence"/>
</dbReference>
<dbReference type="Pfam" id="PF02817">
    <property type="entry name" value="E3_binding"/>
    <property type="match status" value="1"/>
</dbReference>
<dbReference type="InterPro" id="IPR023213">
    <property type="entry name" value="CAT-like_dom_sf"/>
</dbReference>
<evidence type="ECO:0000256" key="3">
    <source>
        <dbReference type="ARBA" id="ARBA00022679"/>
    </source>
</evidence>
<comment type="cofactor">
    <cofactor evidence="1 6">
        <name>(R)-lipoate</name>
        <dbReference type="ChEBI" id="CHEBI:83088"/>
    </cofactor>
</comment>
<dbReference type="SUPFAM" id="SSF51230">
    <property type="entry name" value="Single hybrid motif"/>
    <property type="match status" value="1"/>
</dbReference>
<reference evidence="10 11" key="1">
    <citation type="submission" date="2019-06" db="EMBL/GenBank/DDBJ databases">
        <title>Amycolatopsis alkalitolerans sp. nov., isolated from Gastrodia elata Blume.</title>
        <authorList>
            <person name="Narsing Rao M.P."/>
            <person name="Li W.J."/>
        </authorList>
    </citation>
    <scope>NUCLEOTIDE SEQUENCE [LARGE SCALE GENOMIC DNA]</scope>
    <source>
        <strain evidence="10 11">SYSUP0005</strain>
    </source>
</reference>
<organism evidence="10 11">
    <name type="scientific">Amycolatopsis alkalitolerans</name>
    <dbReference type="NCBI Taxonomy" id="2547244"/>
    <lineage>
        <taxon>Bacteria</taxon>
        <taxon>Bacillati</taxon>
        <taxon>Actinomycetota</taxon>
        <taxon>Actinomycetes</taxon>
        <taxon>Pseudonocardiales</taxon>
        <taxon>Pseudonocardiaceae</taxon>
        <taxon>Amycolatopsis</taxon>
    </lineage>
</organism>
<proteinExistence type="inferred from homology"/>
<feature type="region of interest" description="Disordered" evidence="7">
    <location>
        <begin position="165"/>
        <end position="194"/>
    </location>
</feature>
<dbReference type="InterPro" id="IPR004167">
    <property type="entry name" value="PSBD"/>
</dbReference>
<dbReference type="PANTHER" id="PTHR23151">
    <property type="entry name" value="DIHYDROLIPOAMIDE ACETYL/SUCCINYL-TRANSFERASE-RELATED"/>
    <property type="match status" value="1"/>
</dbReference>
<dbReference type="RefSeq" id="WP_139094484.1">
    <property type="nucleotide sequence ID" value="NZ_VDFW01000001.1"/>
</dbReference>
<dbReference type="PROSITE" id="PS51826">
    <property type="entry name" value="PSBD"/>
    <property type="match status" value="1"/>
</dbReference>
<protein>
    <recommendedName>
        <fullName evidence="6">Dihydrolipoamide acetyltransferase component of pyruvate dehydrogenase complex</fullName>
        <ecNumber evidence="6">2.3.1.-</ecNumber>
    </recommendedName>
</protein>
<keyword evidence="11" id="KW-1185">Reference proteome</keyword>
<dbReference type="InterPro" id="IPR000089">
    <property type="entry name" value="Biotin_lipoyl"/>
</dbReference>
<comment type="caution">
    <text evidence="10">The sequence shown here is derived from an EMBL/GenBank/DDBJ whole genome shotgun (WGS) entry which is preliminary data.</text>
</comment>
<dbReference type="Pfam" id="PF00198">
    <property type="entry name" value="2-oxoacid_dh"/>
    <property type="match status" value="1"/>
</dbReference>